<feature type="region of interest" description="Disordered" evidence="1">
    <location>
        <begin position="35"/>
        <end position="60"/>
    </location>
</feature>
<accession>A0A3S5AV68</accession>
<keyword evidence="2" id="KW-0732">Signal</keyword>
<sequence length="249" mass="27612">MCRPNHELPPSAPPLIRILTVLALSPLRFASPLSPVHDDPCPASSPNKKREDRCTERRAYTHPNTMKLTRRQVCSAHVQMSGLTNEVKRKLIEPDSSVQFNSRFPRSPGSKAMFSRSPPCLPSLPPLPVPPWPDHLAYPQALNGLAYPHNAPSSQPGGKVAAKRVAERGEFLQVSCFTAGSPSLSVLLGSTQLTTESSRSGELPRRLVFWVGVSRGYCRGRQHRQQMKCTARGKLAHRINRSGRSCRRR</sequence>
<organism evidence="3 4">
    <name type="scientific">Protopolystoma xenopodis</name>
    <dbReference type="NCBI Taxonomy" id="117903"/>
    <lineage>
        <taxon>Eukaryota</taxon>
        <taxon>Metazoa</taxon>
        <taxon>Spiralia</taxon>
        <taxon>Lophotrochozoa</taxon>
        <taxon>Platyhelminthes</taxon>
        <taxon>Monogenea</taxon>
        <taxon>Polyopisthocotylea</taxon>
        <taxon>Polystomatidea</taxon>
        <taxon>Polystomatidae</taxon>
        <taxon>Protopolystoma</taxon>
    </lineage>
</organism>
<proteinExistence type="predicted"/>
<feature type="compositionally biased region" description="Basic and acidic residues" evidence="1">
    <location>
        <begin position="48"/>
        <end position="59"/>
    </location>
</feature>
<dbReference type="AlphaFoldDB" id="A0A3S5AV68"/>
<comment type="caution">
    <text evidence="3">The sequence shown here is derived from an EMBL/GenBank/DDBJ whole genome shotgun (WGS) entry which is preliminary data.</text>
</comment>
<dbReference type="EMBL" id="CAAALY010102393">
    <property type="protein sequence ID" value="VEL29353.1"/>
    <property type="molecule type" value="Genomic_DNA"/>
</dbReference>
<gene>
    <name evidence="3" type="ORF">PXEA_LOCUS22793</name>
</gene>
<keyword evidence="4" id="KW-1185">Reference proteome</keyword>
<feature type="signal peptide" evidence="2">
    <location>
        <begin position="1"/>
        <end position="30"/>
    </location>
</feature>
<name>A0A3S5AV68_9PLAT</name>
<protein>
    <submittedName>
        <fullName evidence="3">Uncharacterized protein</fullName>
    </submittedName>
</protein>
<evidence type="ECO:0000256" key="1">
    <source>
        <dbReference type="SAM" id="MobiDB-lite"/>
    </source>
</evidence>
<dbReference type="Proteomes" id="UP000784294">
    <property type="component" value="Unassembled WGS sequence"/>
</dbReference>
<evidence type="ECO:0000313" key="4">
    <source>
        <dbReference type="Proteomes" id="UP000784294"/>
    </source>
</evidence>
<reference evidence="3" key="1">
    <citation type="submission" date="2018-11" db="EMBL/GenBank/DDBJ databases">
        <authorList>
            <consortium name="Pathogen Informatics"/>
        </authorList>
    </citation>
    <scope>NUCLEOTIDE SEQUENCE</scope>
</reference>
<evidence type="ECO:0000256" key="2">
    <source>
        <dbReference type="SAM" id="SignalP"/>
    </source>
</evidence>
<feature type="chain" id="PRO_5018612984" evidence="2">
    <location>
        <begin position="31"/>
        <end position="249"/>
    </location>
</feature>
<evidence type="ECO:0000313" key="3">
    <source>
        <dbReference type="EMBL" id="VEL29353.1"/>
    </source>
</evidence>